<gene>
    <name evidence="1" type="ORF">G6N76_14035</name>
</gene>
<proteinExistence type="predicted"/>
<evidence type="ECO:0000313" key="2">
    <source>
        <dbReference type="Proteomes" id="UP000477849"/>
    </source>
</evidence>
<sequence length="56" mass="6544">MLKIFLNFLNLFRSSEQRSEFCAEGIRDPLSHPQIAAMDERRRADLPFDPRAIPPE</sequence>
<accession>A0A6M1S0Y3</accession>
<organism evidence="1 2">
    <name type="scientific">Rhizobium daejeonense</name>
    <dbReference type="NCBI Taxonomy" id="240521"/>
    <lineage>
        <taxon>Bacteria</taxon>
        <taxon>Pseudomonadati</taxon>
        <taxon>Pseudomonadota</taxon>
        <taxon>Alphaproteobacteria</taxon>
        <taxon>Hyphomicrobiales</taxon>
        <taxon>Rhizobiaceae</taxon>
        <taxon>Rhizobium/Agrobacterium group</taxon>
        <taxon>Rhizobium</taxon>
    </lineage>
</organism>
<dbReference type="EMBL" id="JAAKZH010000004">
    <property type="protein sequence ID" value="NGO64785.1"/>
    <property type="molecule type" value="Genomic_DNA"/>
</dbReference>
<protein>
    <submittedName>
        <fullName evidence="1">Uncharacterized protein</fullName>
    </submittedName>
</protein>
<comment type="caution">
    <text evidence="1">The sequence shown here is derived from an EMBL/GenBank/DDBJ whole genome shotgun (WGS) entry which is preliminary data.</text>
</comment>
<dbReference type="RefSeq" id="WP_164490813.1">
    <property type="nucleotide sequence ID" value="NZ_CP048427.1"/>
</dbReference>
<dbReference type="Proteomes" id="UP000477849">
    <property type="component" value="Unassembled WGS sequence"/>
</dbReference>
<evidence type="ECO:0000313" key="1">
    <source>
        <dbReference type="EMBL" id="NGO64785.1"/>
    </source>
</evidence>
<name>A0A6M1S0Y3_9HYPH</name>
<reference evidence="1 2" key="1">
    <citation type="submission" date="2020-02" db="EMBL/GenBank/DDBJ databases">
        <title>Genome sequence of the type strain CCBAU10050 of Rhizobium daejeonense.</title>
        <authorList>
            <person name="Gao J."/>
            <person name="Sun J."/>
        </authorList>
    </citation>
    <scope>NUCLEOTIDE SEQUENCE [LARGE SCALE GENOMIC DNA]</scope>
    <source>
        <strain evidence="1 2">CCBAU10050</strain>
    </source>
</reference>
<dbReference type="AlphaFoldDB" id="A0A6M1S0Y3"/>
<keyword evidence="2" id="KW-1185">Reference proteome</keyword>